<dbReference type="PANTHER" id="PTHR30177">
    <property type="entry name" value="GLYCINE BETAINE/L-PROLINE TRANSPORT SYSTEM PERMEASE PROTEIN PROW"/>
    <property type="match status" value="1"/>
</dbReference>
<dbReference type="InterPro" id="IPR000515">
    <property type="entry name" value="MetI-like"/>
</dbReference>
<feature type="transmembrane region" description="Helical" evidence="6">
    <location>
        <begin position="92"/>
        <end position="117"/>
    </location>
</feature>
<evidence type="ECO:0000259" key="8">
    <source>
        <dbReference type="PROSITE" id="PS50928"/>
    </source>
</evidence>
<dbReference type="PROSITE" id="PS50928">
    <property type="entry name" value="ABC_TM1"/>
    <property type="match status" value="1"/>
</dbReference>
<evidence type="ECO:0000256" key="3">
    <source>
        <dbReference type="ARBA" id="ARBA00022692"/>
    </source>
</evidence>
<evidence type="ECO:0000256" key="5">
    <source>
        <dbReference type="ARBA" id="ARBA00023136"/>
    </source>
</evidence>
<evidence type="ECO:0000256" key="1">
    <source>
        <dbReference type="ARBA" id="ARBA00004141"/>
    </source>
</evidence>
<evidence type="ECO:0000256" key="4">
    <source>
        <dbReference type="ARBA" id="ARBA00022989"/>
    </source>
</evidence>
<gene>
    <name evidence="9" type="ORF">ABEG17_09250</name>
</gene>
<name>A0AAU7JZI9_9MICO</name>
<evidence type="ECO:0000256" key="6">
    <source>
        <dbReference type="RuleBase" id="RU363032"/>
    </source>
</evidence>
<dbReference type="CDD" id="cd06261">
    <property type="entry name" value="TM_PBP2"/>
    <property type="match status" value="1"/>
</dbReference>
<dbReference type="GO" id="GO:0031460">
    <property type="term" value="P:glycine betaine transport"/>
    <property type="evidence" value="ECO:0007669"/>
    <property type="project" value="TreeGrafter"/>
</dbReference>
<evidence type="ECO:0000256" key="2">
    <source>
        <dbReference type="ARBA" id="ARBA00022448"/>
    </source>
</evidence>
<proteinExistence type="inferred from homology"/>
<keyword evidence="4 6" id="KW-1133">Transmembrane helix</keyword>
<feature type="transmembrane region" description="Helical" evidence="6">
    <location>
        <begin position="58"/>
        <end position="80"/>
    </location>
</feature>
<dbReference type="SUPFAM" id="SSF161098">
    <property type="entry name" value="MetI-like"/>
    <property type="match status" value="1"/>
</dbReference>
<feature type="region of interest" description="Disordered" evidence="7">
    <location>
        <begin position="223"/>
        <end position="263"/>
    </location>
</feature>
<evidence type="ECO:0000313" key="9">
    <source>
        <dbReference type="EMBL" id="XBO45499.1"/>
    </source>
</evidence>
<dbReference type="RefSeq" id="WP_406833001.1">
    <property type="nucleotide sequence ID" value="NZ_CP157483.1"/>
</dbReference>
<feature type="transmembrane region" description="Helical" evidence="6">
    <location>
        <begin position="29"/>
        <end position="51"/>
    </location>
</feature>
<keyword evidence="3 6" id="KW-0812">Transmembrane</keyword>
<dbReference type="Pfam" id="PF00528">
    <property type="entry name" value="BPD_transp_1"/>
    <property type="match status" value="1"/>
</dbReference>
<reference evidence="9" key="1">
    <citation type="submission" date="2024-05" db="EMBL/GenBank/DDBJ databases">
        <authorList>
            <person name="Kim S."/>
            <person name="Heo J."/>
            <person name="Choi H."/>
            <person name="Choi Y."/>
            <person name="Kwon S.-W."/>
            <person name="Kim Y."/>
        </authorList>
    </citation>
    <scope>NUCLEOTIDE SEQUENCE</scope>
    <source>
        <strain evidence="9">KACC 23699</strain>
    </source>
</reference>
<dbReference type="Gene3D" id="1.10.3720.10">
    <property type="entry name" value="MetI-like"/>
    <property type="match status" value="1"/>
</dbReference>
<dbReference type="GO" id="GO:0055085">
    <property type="term" value="P:transmembrane transport"/>
    <property type="evidence" value="ECO:0007669"/>
    <property type="project" value="InterPro"/>
</dbReference>
<organism evidence="9">
    <name type="scientific">Pedococcus sp. KACC 23699</name>
    <dbReference type="NCBI Taxonomy" id="3149228"/>
    <lineage>
        <taxon>Bacteria</taxon>
        <taxon>Bacillati</taxon>
        <taxon>Actinomycetota</taxon>
        <taxon>Actinomycetes</taxon>
        <taxon>Micrococcales</taxon>
        <taxon>Intrasporangiaceae</taxon>
        <taxon>Pedococcus</taxon>
    </lineage>
</organism>
<keyword evidence="5 6" id="KW-0472">Membrane</keyword>
<comment type="similarity">
    <text evidence="6">Belongs to the binding-protein-dependent transport system permease family.</text>
</comment>
<comment type="subcellular location">
    <subcellularLocation>
        <location evidence="6">Cell membrane</location>
        <topology evidence="6">Multi-pass membrane protein</topology>
    </subcellularLocation>
    <subcellularLocation>
        <location evidence="1">Membrane</location>
        <topology evidence="1">Multi-pass membrane protein</topology>
    </subcellularLocation>
</comment>
<dbReference type="EMBL" id="CP157483">
    <property type="protein sequence ID" value="XBO45499.1"/>
    <property type="molecule type" value="Genomic_DNA"/>
</dbReference>
<dbReference type="AlphaFoldDB" id="A0AAU7JZI9"/>
<keyword evidence="2 6" id="KW-0813">Transport</keyword>
<protein>
    <submittedName>
        <fullName evidence="9">ABC transporter permease</fullName>
    </submittedName>
</protein>
<feature type="domain" description="ABC transmembrane type-1" evidence="8">
    <location>
        <begin position="25"/>
        <end position="211"/>
    </location>
</feature>
<dbReference type="GO" id="GO:0005886">
    <property type="term" value="C:plasma membrane"/>
    <property type="evidence" value="ECO:0007669"/>
    <property type="project" value="UniProtKB-SubCell"/>
</dbReference>
<feature type="transmembrane region" description="Helical" evidence="6">
    <location>
        <begin position="194"/>
        <end position="214"/>
    </location>
</feature>
<dbReference type="InterPro" id="IPR035906">
    <property type="entry name" value="MetI-like_sf"/>
</dbReference>
<feature type="transmembrane region" description="Helical" evidence="6">
    <location>
        <begin position="161"/>
        <end position="182"/>
    </location>
</feature>
<accession>A0AAU7JZI9</accession>
<dbReference type="PANTHER" id="PTHR30177:SF33">
    <property type="entry name" value="POSSIBLE OSMOPROTECTANT (GLYCINE BETAINE_CARNITINE_CHOLINE_L-PROLINE) TRANSPORT INTEGRAL MEMBRANE PROTEIN ABC TRANSPORTER PROZ"/>
    <property type="match status" value="1"/>
</dbReference>
<dbReference type="InterPro" id="IPR051204">
    <property type="entry name" value="ABC_transp_perm/SBD"/>
</dbReference>
<evidence type="ECO:0000256" key="7">
    <source>
        <dbReference type="SAM" id="MobiDB-lite"/>
    </source>
</evidence>
<sequence length="263" mass="27378">MIPDIFSWLLDPAHWSGSDGIPARTVEHLWYSGLSMVLACLIAIPAGLAIGHTGRGRFLAVNLAGAARAIPSLGLLYLMVLWLFPKLAGDSAFLVPSLIVLVVLAIPPILAGAYSGVEGVDPAARDAAKGMGMTGMQVLRRVEVPCALPLLFSGVRSATLQVIATATLAAIAGTGGLGRFIIDGQKVREFPQMASGAILVAVLALLVDLLMSLVQRFVVSPGLSTPRVSSSRRSRAARTAPAGNTPVDVEIDQSGRTVDAPAR</sequence>